<dbReference type="Pfam" id="PF13632">
    <property type="entry name" value="Glyco_trans_2_3"/>
    <property type="match status" value="1"/>
</dbReference>
<dbReference type="GO" id="GO:0005886">
    <property type="term" value="C:plasma membrane"/>
    <property type="evidence" value="ECO:0007669"/>
    <property type="project" value="UniProtKB-SubCell"/>
</dbReference>
<dbReference type="PANTHER" id="PTHR43867">
    <property type="entry name" value="CELLULOSE SYNTHASE CATALYTIC SUBUNIT A [UDP-FORMING]"/>
    <property type="match status" value="1"/>
</dbReference>
<feature type="transmembrane region" description="Helical" evidence="12">
    <location>
        <begin position="497"/>
        <end position="518"/>
    </location>
</feature>
<comment type="similarity">
    <text evidence="3">Belongs to the glycosyltransferase 2 family. OpgH subfamily.</text>
</comment>
<dbReference type="PANTHER" id="PTHR43867:SF5">
    <property type="entry name" value="GLUCANS BIOSYNTHESIS GLUCOSYLTRANSFERASE H"/>
    <property type="match status" value="1"/>
</dbReference>
<dbReference type="NCBIfam" id="NF003962">
    <property type="entry name" value="PRK05454.2-5"/>
    <property type="match status" value="1"/>
</dbReference>
<dbReference type="SUPFAM" id="SSF53448">
    <property type="entry name" value="Nucleotide-diphospho-sugar transferases"/>
    <property type="match status" value="1"/>
</dbReference>
<dbReference type="CDD" id="cd04191">
    <property type="entry name" value="Glucan_BSP_MdoH"/>
    <property type="match status" value="1"/>
</dbReference>
<evidence type="ECO:0000256" key="12">
    <source>
        <dbReference type="SAM" id="Phobius"/>
    </source>
</evidence>
<evidence type="ECO:0000256" key="3">
    <source>
        <dbReference type="ARBA" id="ARBA00009337"/>
    </source>
</evidence>
<gene>
    <name evidence="14" type="ORF">RD110_22920</name>
</gene>
<organism evidence="14 15">
    <name type="scientific">Rhodoferax koreensis</name>
    <dbReference type="NCBI Taxonomy" id="1842727"/>
    <lineage>
        <taxon>Bacteria</taxon>
        <taxon>Pseudomonadati</taxon>
        <taxon>Pseudomonadota</taxon>
        <taxon>Betaproteobacteria</taxon>
        <taxon>Burkholderiales</taxon>
        <taxon>Comamonadaceae</taxon>
        <taxon>Rhodoferax</taxon>
    </lineage>
</organism>
<keyword evidence="6" id="KW-0997">Cell inner membrane</keyword>
<evidence type="ECO:0000256" key="8">
    <source>
        <dbReference type="ARBA" id="ARBA00022679"/>
    </source>
</evidence>
<feature type="transmembrane region" description="Helical" evidence="12">
    <location>
        <begin position="610"/>
        <end position="632"/>
    </location>
</feature>
<evidence type="ECO:0000256" key="6">
    <source>
        <dbReference type="ARBA" id="ARBA00022519"/>
    </source>
</evidence>
<evidence type="ECO:0000256" key="7">
    <source>
        <dbReference type="ARBA" id="ARBA00022676"/>
    </source>
</evidence>
<evidence type="ECO:0000256" key="1">
    <source>
        <dbReference type="ARBA" id="ARBA00004429"/>
    </source>
</evidence>
<dbReference type="Proteomes" id="UP000186609">
    <property type="component" value="Chromosome"/>
</dbReference>
<keyword evidence="15" id="KW-1185">Reference proteome</keyword>
<dbReference type="STRING" id="1842727.RD110_22920"/>
<reference evidence="14 15" key="1">
    <citation type="submission" date="2017-01" db="EMBL/GenBank/DDBJ databases">
        <authorList>
            <person name="Mah S.A."/>
            <person name="Swanson W.J."/>
            <person name="Moy G.W."/>
            <person name="Vacquier V.D."/>
        </authorList>
    </citation>
    <scope>NUCLEOTIDE SEQUENCE [LARGE SCALE GENOMIC DNA]</scope>
    <source>
        <strain evidence="14 15">DCY110</strain>
    </source>
</reference>
<dbReference type="GO" id="GO:0016758">
    <property type="term" value="F:hexosyltransferase activity"/>
    <property type="evidence" value="ECO:0007669"/>
    <property type="project" value="TreeGrafter"/>
</dbReference>
<feature type="domain" description="Glycosyltransferase 2-like" evidence="13">
    <location>
        <begin position="274"/>
        <end position="487"/>
    </location>
</feature>
<sequence>MPANPPRANRGKVVSLRSTVREERHPNAVTAPPVHRGSMTPLPWRGFWNSLFTSVLMKASGRKAIRAAEGPDAPEAWQLAASRRRQVFLLITVLSTAMATALFAGVQPDYDNAWLEYGQMGLFALLSAWVVTGFVTALMGFYVTLKGDKHALSVKEVVNEAMPTSADARTAIIMPICNEDVSTVFAGLRATCESVASTGHSKAFDVFVLSDSYDPATIRAERAAWEELRAALASHTDQVQVEVYYRLRTRRSHRKAGNVADFCRRWGKDYRYMVVLDADSVMSGDCLTSMVKLMEKHPQAGVIQTATQAIGHVTLHARAQQFASRMTGRLFTLGMQFWQLGESHYWGHNAIIRVKPFMDHCALAPIKGTGGMSGGIMSHDFVEAALMRRAGYHVWLVSDLVGSYEQQPPDLLSELTRDRRWCQGNLQNARLMAEPGIHPVHRAMFVTGTLSYLSAPLWLAFLTLGTALWLSGAQSAATTQLLAAGEWNVLPAELLGLWAWTLSMLFLPRILGITAVLMKGEQRQYGGTLSLLKSSLLESALALLQSPVRMLAHSLFVLVAITGIKLDWKSPPREAIALGWKDTARSLAPMTAVIAALALGIAAIDARALIWLIPVGLPLLLAIPMAVLTSQIELGTAFRNRRFLLIPEESWSPAVLRRAWLHARRLSRPALAAA</sequence>
<keyword evidence="11 12" id="KW-0472">Membrane</keyword>
<keyword evidence="5" id="KW-1003">Cell membrane</keyword>
<keyword evidence="7" id="KW-0328">Glycosyltransferase</keyword>
<feature type="transmembrane region" description="Helical" evidence="12">
    <location>
        <begin position="87"/>
        <end position="106"/>
    </location>
</feature>
<feature type="transmembrane region" description="Helical" evidence="12">
    <location>
        <begin position="587"/>
        <end position="604"/>
    </location>
</feature>
<comment type="pathway">
    <text evidence="2">Glycan metabolism; osmoregulated periplasmic glucan (OPG) biosynthesis.</text>
</comment>
<dbReference type="InterPro" id="IPR029044">
    <property type="entry name" value="Nucleotide-diphossugar_trans"/>
</dbReference>
<keyword evidence="9 12" id="KW-0812">Transmembrane</keyword>
<dbReference type="EMBL" id="CP019236">
    <property type="protein sequence ID" value="APW40901.1"/>
    <property type="molecule type" value="Genomic_DNA"/>
</dbReference>
<accession>A0A1P8K4Q2</accession>
<evidence type="ECO:0000256" key="4">
    <source>
        <dbReference type="ARBA" id="ARBA00020585"/>
    </source>
</evidence>
<evidence type="ECO:0000256" key="11">
    <source>
        <dbReference type="ARBA" id="ARBA00023136"/>
    </source>
</evidence>
<evidence type="ECO:0000256" key="5">
    <source>
        <dbReference type="ARBA" id="ARBA00022475"/>
    </source>
</evidence>
<proteinExistence type="inferred from homology"/>
<dbReference type="InterPro" id="IPR001173">
    <property type="entry name" value="Glyco_trans_2-like"/>
</dbReference>
<evidence type="ECO:0000256" key="9">
    <source>
        <dbReference type="ARBA" id="ARBA00022692"/>
    </source>
</evidence>
<evidence type="ECO:0000256" key="2">
    <source>
        <dbReference type="ARBA" id="ARBA00005001"/>
    </source>
</evidence>
<feature type="transmembrane region" description="Helical" evidence="12">
    <location>
        <begin position="126"/>
        <end position="145"/>
    </location>
</feature>
<feature type="transmembrane region" description="Helical" evidence="12">
    <location>
        <begin position="450"/>
        <end position="470"/>
    </location>
</feature>
<dbReference type="InterPro" id="IPR050321">
    <property type="entry name" value="Glycosyltr_2/OpgH_subfam"/>
</dbReference>
<evidence type="ECO:0000313" key="14">
    <source>
        <dbReference type="EMBL" id="APW40901.1"/>
    </source>
</evidence>
<evidence type="ECO:0000259" key="13">
    <source>
        <dbReference type="Pfam" id="PF13632"/>
    </source>
</evidence>
<dbReference type="Gene3D" id="3.90.550.10">
    <property type="entry name" value="Spore Coat Polysaccharide Biosynthesis Protein SpsA, Chain A"/>
    <property type="match status" value="1"/>
</dbReference>
<evidence type="ECO:0000313" key="15">
    <source>
        <dbReference type="Proteomes" id="UP000186609"/>
    </source>
</evidence>
<dbReference type="NCBIfam" id="NF003958">
    <property type="entry name" value="PRK05454.2-1"/>
    <property type="match status" value="1"/>
</dbReference>
<name>A0A1P8K4Q2_9BURK</name>
<evidence type="ECO:0000256" key="10">
    <source>
        <dbReference type="ARBA" id="ARBA00022989"/>
    </source>
</evidence>
<keyword evidence="8 14" id="KW-0808">Transferase</keyword>
<comment type="subcellular location">
    <subcellularLocation>
        <location evidence="1">Cell inner membrane</location>
        <topology evidence="1">Multi-pass membrane protein</topology>
    </subcellularLocation>
</comment>
<dbReference type="KEGG" id="rhy:RD110_22920"/>
<dbReference type="AlphaFoldDB" id="A0A1P8K4Q2"/>
<protein>
    <recommendedName>
        <fullName evidence="4">Glucans biosynthesis glucosyltransferase H</fullName>
    </recommendedName>
</protein>
<keyword evidence="10 12" id="KW-1133">Transmembrane helix</keyword>
<dbReference type="NCBIfam" id="NF003960">
    <property type="entry name" value="PRK05454.2-3"/>
    <property type="match status" value="1"/>
</dbReference>